<evidence type="ECO:0000313" key="3">
    <source>
        <dbReference type="Proteomes" id="UP001457282"/>
    </source>
</evidence>
<proteinExistence type="predicted"/>
<dbReference type="EMBL" id="JBEDUW010000003">
    <property type="protein sequence ID" value="KAK9936962.1"/>
    <property type="molecule type" value="Genomic_DNA"/>
</dbReference>
<name>A0AAW1XMV0_RUBAR</name>
<evidence type="ECO:0000313" key="2">
    <source>
        <dbReference type="EMBL" id="KAK9936962.1"/>
    </source>
</evidence>
<dbReference type="AlphaFoldDB" id="A0AAW1XMV0"/>
<accession>A0AAW1XMV0</accession>
<protein>
    <submittedName>
        <fullName evidence="2">Uncharacterized protein</fullName>
    </submittedName>
</protein>
<reference evidence="2 3" key="1">
    <citation type="journal article" date="2023" name="G3 (Bethesda)">
        <title>A chromosome-length genome assembly and annotation of blackberry (Rubus argutus, cv. 'Hillquist').</title>
        <authorList>
            <person name="Bruna T."/>
            <person name="Aryal R."/>
            <person name="Dudchenko O."/>
            <person name="Sargent D.J."/>
            <person name="Mead D."/>
            <person name="Buti M."/>
            <person name="Cavallini A."/>
            <person name="Hytonen T."/>
            <person name="Andres J."/>
            <person name="Pham M."/>
            <person name="Weisz D."/>
            <person name="Mascagni F."/>
            <person name="Usai G."/>
            <person name="Natali L."/>
            <person name="Bassil N."/>
            <person name="Fernandez G.E."/>
            <person name="Lomsadze A."/>
            <person name="Armour M."/>
            <person name="Olukolu B."/>
            <person name="Poorten T."/>
            <person name="Britton C."/>
            <person name="Davik J."/>
            <person name="Ashrafi H."/>
            <person name="Aiden E.L."/>
            <person name="Borodovsky M."/>
            <person name="Worthington M."/>
        </authorList>
    </citation>
    <scope>NUCLEOTIDE SEQUENCE [LARGE SCALE GENOMIC DNA]</scope>
    <source>
        <strain evidence="2">PI 553951</strain>
    </source>
</reference>
<comment type="caution">
    <text evidence="2">The sequence shown here is derived from an EMBL/GenBank/DDBJ whole genome shotgun (WGS) entry which is preliminary data.</text>
</comment>
<gene>
    <name evidence="2" type="ORF">M0R45_013781</name>
</gene>
<keyword evidence="3" id="KW-1185">Reference proteome</keyword>
<sequence>MIDADMGSGIGEGSAVVKGLGSAAHEDWVTDNLSVNSSLAGIAASGSAAARERQAVASRETPWVSAARGTAGTGSMVRTEMETPALTGFSASASAAVKGSIRLGFGAGLGSRR</sequence>
<evidence type="ECO:0000256" key="1">
    <source>
        <dbReference type="SAM" id="MobiDB-lite"/>
    </source>
</evidence>
<feature type="region of interest" description="Disordered" evidence="1">
    <location>
        <begin position="53"/>
        <end position="77"/>
    </location>
</feature>
<organism evidence="2 3">
    <name type="scientific">Rubus argutus</name>
    <name type="common">Southern blackberry</name>
    <dbReference type="NCBI Taxonomy" id="59490"/>
    <lineage>
        <taxon>Eukaryota</taxon>
        <taxon>Viridiplantae</taxon>
        <taxon>Streptophyta</taxon>
        <taxon>Embryophyta</taxon>
        <taxon>Tracheophyta</taxon>
        <taxon>Spermatophyta</taxon>
        <taxon>Magnoliopsida</taxon>
        <taxon>eudicotyledons</taxon>
        <taxon>Gunneridae</taxon>
        <taxon>Pentapetalae</taxon>
        <taxon>rosids</taxon>
        <taxon>fabids</taxon>
        <taxon>Rosales</taxon>
        <taxon>Rosaceae</taxon>
        <taxon>Rosoideae</taxon>
        <taxon>Rosoideae incertae sedis</taxon>
        <taxon>Rubus</taxon>
    </lineage>
</organism>
<dbReference type="Proteomes" id="UP001457282">
    <property type="component" value="Unassembled WGS sequence"/>
</dbReference>